<keyword evidence="6" id="KW-1003">Cell membrane</keyword>
<evidence type="ECO:0000259" key="28">
    <source>
        <dbReference type="PROSITE" id="PS50081"/>
    </source>
</evidence>
<evidence type="ECO:0000259" key="29">
    <source>
        <dbReference type="PROSITE" id="PS50238"/>
    </source>
</evidence>
<evidence type="ECO:0000256" key="17">
    <source>
        <dbReference type="ARBA" id="ARBA00043691"/>
    </source>
</evidence>
<comment type="catalytic activity">
    <reaction evidence="22">
        <text>1D-myo-inositol 1,2,3,5,6-pentakisphosphate + H2O = 1D-myo-inositol 1,2,3,6-tetrakisphosphate + phosphate</text>
        <dbReference type="Rhea" id="RHEA:77111"/>
        <dbReference type="ChEBI" id="CHEBI:15377"/>
        <dbReference type="ChEBI" id="CHEBI:43474"/>
        <dbReference type="ChEBI" id="CHEBI:58747"/>
        <dbReference type="ChEBI" id="CHEBI:195534"/>
    </reaction>
    <physiologicalReaction direction="left-to-right" evidence="22">
        <dbReference type="Rhea" id="RHEA:77112"/>
    </physiologicalReaction>
</comment>
<dbReference type="SMART" id="SM00324">
    <property type="entry name" value="RhoGAP"/>
    <property type="match status" value="1"/>
</dbReference>
<dbReference type="PANTHER" id="PTHR46199:SF2">
    <property type="entry name" value="RAC GTPASE-ACTIVATING PROTEIN 1"/>
    <property type="match status" value="1"/>
</dbReference>
<dbReference type="GO" id="GO:0032154">
    <property type="term" value="C:cleavage furrow"/>
    <property type="evidence" value="ECO:0007669"/>
    <property type="project" value="TreeGrafter"/>
</dbReference>
<dbReference type="Pfam" id="PF00620">
    <property type="entry name" value="RhoGAP"/>
    <property type="match status" value="1"/>
</dbReference>
<reference evidence="30 31" key="1">
    <citation type="submission" date="2019-04" db="EMBL/GenBank/DDBJ databases">
        <title>Chromosome genome assembly for Takifugu flavidus.</title>
        <authorList>
            <person name="Xiao S."/>
        </authorList>
    </citation>
    <scope>NUCLEOTIDE SEQUENCE [LARGE SCALE GENOMIC DNA]</scope>
    <source>
        <strain evidence="30">HTHZ2018</strain>
        <tissue evidence="30">Muscle</tissue>
    </source>
</reference>
<evidence type="ECO:0000256" key="26">
    <source>
        <dbReference type="ARBA" id="ARBA00043832"/>
    </source>
</evidence>
<keyword evidence="12" id="KW-0325">Glycoprotein</keyword>
<evidence type="ECO:0000256" key="23">
    <source>
        <dbReference type="ARBA" id="ARBA00043762"/>
    </source>
</evidence>
<evidence type="ECO:0000256" key="22">
    <source>
        <dbReference type="ARBA" id="ARBA00043757"/>
    </source>
</evidence>
<comment type="catalytic activity">
    <reaction evidence="24">
        <text>1D-myo-inositol 2,3-bisphosphate + H2O = 1D-myo-inositol 2-phosphate + phosphate</text>
        <dbReference type="Rhea" id="RHEA:77139"/>
        <dbReference type="ChEBI" id="CHEBI:15377"/>
        <dbReference type="ChEBI" id="CHEBI:43474"/>
        <dbReference type="ChEBI" id="CHEBI:84142"/>
        <dbReference type="ChEBI" id="CHEBI:195538"/>
    </reaction>
    <physiologicalReaction direction="left-to-right" evidence="24">
        <dbReference type="Rhea" id="RHEA:77140"/>
    </physiologicalReaction>
</comment>
<evidence type="ECO:0000256" key="10">
    <source>
        <dbReference type="ARBA" id="ARBA00022833"/>
    </source>
</evidence>
<dbReference type="InterPro" id="IPR002219">
    <property type="entry name" value="PKC_DAG/PE"/>
</dbReference>
<dbReference type="EC" id="3.1.3.80" evidence="3"/>
<dbReference type="CDD" id="cd07061">
    <property type="entry name" value="HP_HAP_like"/>
    <property type="match status" value="1"/>
</dbReference>
<dbReference type="GO" id="GO:0046872">
    <property type="term" value="F:metal ion binding"/>
    <property type="evidence" value="ECO:0007669"/>
    <property type="project" value="UniProtKB-KW"/>
</dbReference>
<keyword evidence="7" id="KW-0479">Metal-binding</keyword>
<dbReference type="Gene3D" id="3.30.60.20">
    <property type="match status" value="1"/>
</dbReference>
<evidence type="ECO:0000256" key="11">
    <source>
        <dbReference type="ARBA" id="ARBA00023136"/>
    </source>
</evidence>
<evidence type="ECO:0000256" key="16">
    <source>
        <dbReference type="ARBA" id="ARBA00043674"/>
    </source>
</evidence>
<comment type="catalytic activity">
    <reaction evidence="14">
        <text>1D-myo-inositol 1,2,5,6-tetrakisphosphate + H2O = 1D-myo-inositol 1,2,6-trisphosphate + phosphate</text>
        <dbReference type="Rhea" id="RHEA:77119"/>
        <dbReference type="ChEBI" id="CHEBI:15377"/>
        <dbReference type="ChEBI" id="CHEBI:43474"/>
        <dbReference type="ChEBI" id="CHEBI:195535"/>
        <dbReference type="ChEBI" id="CHEBI:195537"/>
        <dbReference type="EC" id="3.1.3.62"/>
    </reaction>
    <physiologicalReaction direction="left-to-right" evidence="14">
        <dbReference type="Rhea" id="RHEA:77120"/>
    </physiologicalReaction>
</comment>
<dbReference type="PROSITE" id="PS50238">
    <property type="entry name" value="RHOGAP"/>
    <property type="match status" value="1"/>
</dbReference>
<comment type="subcellular location">
    <subcellularLocation>
        <location evidence="1">Cell membrane</location>
    </subcellularLocation>
</comment>
<comment type="catalytic activity">
    <reaction evidence="25">
        <text>1D-myo-inositol 1,4,5,6-tetrakisphosphate + H2O = 1D-myo-inositol 1,4,5-trisphosphate + phosphate</text>
        <dbReference type="Rhea" id="RHEA:77147"/>
        <dbReference type="ChEBI" id="CHEBI:15377"/>
        <dbReference type="ChEBI" id="CHEBI:43474"/>
        <dbReference type="ChEBI" id="CHEBI:57627"/>
        <dbReference type="ChEBI" id="CHEBI:203600"/>
    </reaction>
    <physiologicalReaction direction="left-to-right" evidence="25">
        <dbReference type="Rhea" id="RHEA:77148"/>
    </physiologicalReaction>
</comment>
<dbReference type="PANTHER" id="PTHR46199">
    <property type="entry name" value="RAC GTPASE-ACTIVATING PROTEIN 1"/>
    <property type="match status" value="1"/>
</dbReference>
<evidence type="ECO:0000256" key="3">
    <source>
        <dbReference type="ARBA" id="ARBA00012976"/>
    </source>
</evidence>
<keyword evidence="11" id="KW-0472">Membrane</keyword>
<dbReference type="Pfam" id="PF00130">
    <property type="entry name" value="C1_1"/>
    <property type="match status" value="1"/>
</dbReference>
<dbReference type="GO" id="GO:0051233">
    <property type="term" value="C:spindle midzone"/>
    <property type="evidence" value="ECO:0007669"/>
    <property type="project" value="TreeGrafter"/>
</dbReference>
<keyword evidence="10" id="KW-0862">Zinc</keyword>
<dbReference type="SUPFAM" id="SSF57889">
    <property type="entry name" value="Cysteine-rich domain"/>
    <property type="match status" value="1"/>
</dbReference>
<feature type="domain" description="Phorbol-ester/DAG-type" evidence="28">
    <location>
        <begin position="153"/>
        <end position="204"/>
    </location>
</feature>
<comment type="catalytic activity">
    <reaction evidence="16">
        <text>1D-myo-inositol 1,2-bisphosphate + H2O = 1D-myo-inositol 2-phosphate + phosphate</text>
        <dbReference type="Rhea" id="RHEA:77135"/>
        <dbReference type="ChEBI" id="CHEBI:15377"/>
        <dbReference type="ChEBI" id="CHEBI:43474"/>
        <dbReference type="ChEBI" id="CHEBI:84142"/>
        <dbReference type="ChEBI" id="CHEBI:195539"/>
        <dbReference type="EC" id="3.1.3.62"/>
    </reaction>
    <physiologicalReaction direction="left-to-right" evidence="16">
        <dbReference type="Rhea" id="RHEA:77136"/>
    </physiologicalReaction>
</comment>
<comment type="caution">
    <text evidence="30">The sequence shown here is derived from an EMBL/GenBank/DDBJ whole genome shotgun (WGS) entry which is preliminary data.</text>
</comment>
<evidence type="ECO:0000256" key="15">
    <source>
        <dbReference type="ARBA" id="ARBA00043671"/>
    </source>
</evidence>
<dbReference type="Gene3D" id="1.10.555.10">
    <property type="entry name" value="Rho GTPase activation protein"/>
    <property type="match status" value="1"/>
</dbReference>
<comment type="catalytic activity">
    <reaction evidence="23">
        <text>1D-myo-inositol 1,3,4,5,6-pentakisphosphate + H2O = 1D-myo-inositol 1,4,5,6-tetrakisphosphate + phosphate</text>
        <dbReference type="Rhea" id="RHEA:77143"/>
        <dbReference type="ChEBI" id="CHEBI:15377"/>
        <dbReference type="ChEBI" id="CHEBI:43474"/>
        <dbReference type="ChEBI" id="CHEBI:57627"/>
        <dbReference type="ChEBI" id="CHEBI:57733"/>
    </reaction>
    <physiologicalReaction direction="left-to-right" evidence="23">
        <dbReference type="Rhea" id="RHEA:77144"/>
    </physiologicalReaction>
</comment>
<dbReference type="EC" id="3.1.3.62" evidence="4"/>
<comment type="catalytic activity">
    <reaction evidence="20">
        <text>1D-myo-inositol hexakisphosphate + H2O = 1D-myo-inositol 1,2,3,5,6-pentakisphosphate + phosphate</text>
        <dbReference type="Rhea" id="RHEA:20960"/>
        <dbReference type="ChEBI" id="CHEBI:15377"/>
        <dbReference type="ChEBI" id="CHEBI:43474"/>
        <dbReference type="ChEBI" id="CHEBI:58130"/>
        <dbReference type="ChEBI" id="CHEBI:58747"/>
    </reaction>
    <physiologicalReaction direction="left-to-right" evidence="20">
        <dbReference type="Rhea" id="RHEA:20961"/>
    </physiologicalReaction>
</comment>
<comment type="catalytic activity">
    <reaction evidence="17">
        <text>1D-myo-inositol hexakisphosphate + H2O = 1D-myo-inositol 1,2,4,5,6-pentakisphosphate + phosphate</text>
        <dbReference type="Rhea" id="RHEA:16989"/>
        <dbReference type="ChEBI" id="CHEBI:15377"/>
        <dbReference type="ChEBI" id="CHEBI:43474"/>
        <dbReference type="ChEBI" id="CHEBI:57798"/>
        <dbReference type="ChEBI" id="CHEBI:58130"/>
        <dbReference type="EC" id="3.1.3.62"/>
    </reaction>
    <physiologicalReaction direction="left-to-right" evidence="17">
        <dbReference type="Rhea" id="RHEA:16990"/>
    </physiologicalReaction>
</comment>
<dbReference type="Gene3D" id="3.40.50.1240">
    <property type="entry name" value="Phosphoglycerate mutase-like"/>
    <property type="match status" value="1"/>
</dbReference>
<evidence type="ECO:0000256" key="2">
    <source>
        <dbReference type="ARBA" id="ARBA00008422"/>
    </source>
</evidence>
<evidence type="ECO:0000256" key="4">
    <source>
        <dbReference type="ARBA" id="ARBA00013040"/>
    </source>
</evidence>
<evidence type="ECO:0000313" key="31">
    <source>
        <dbReference type="Proteomes" id="UP000324091"/>
    </source>
</evidence>
<evidence type="ECO:0000256" key="1">
    <source>
        <dbReference type="ARBA" id="ARBA00004236"/>
    </source>
</evidence>
<evidence type="ECO:0000256" key="19">
    <source>
        <dbReference type="ARBA" id="ARBA00043739"/>
    </source>
</evidence>
<dbReference type="Proteomes" id="UP000324091">
    <property type="component" value="Chromosome 1"/>
</dbReference>
<dbReference type="Pfam" id="PF00328">
    <property type="entry name" value="His_Phos_2"/>
    <property type="match status" value="1"/>
</dbReference>
<keyword evidence="9" id="KW-0378">Hydrolase</keyword>
<comment type="catalytic activity">
    <reaction evidence="21">
        <text>1D-myo-inositol 1,2,6-trisphosphate + H2O = 1D-myo-inositol 1,2-bisphosphate + phosphate</text>
        <dbReference type="Rhea" id="RHEA:77131"/>
        <dbReference type="ChEBI" id="CHEBI:15377"/>
        <dbReference type="ChEBI" id="CHEBI:43474"/>
        <dbReference type="ChEBI" id="CHEBI:195537"/>
        <dbReference type="ChEBI" id="CHEBI:195539"/>
        <dbReference type="EC" id="3.1.3.62"/>
    </reaction>
    <physiologicalReaction direction="left-to-right" evidence="21">
        <dbReference type="Rhea" id="RHEA:77132"/>
    </physiologicalReaction>
</comment>
<gene>
    <name evidence="30" type="ORF">D4764_01G0021500</name>
</gene>
<dbReference type="SUPFAM" id="SSF53254">
    <property type="entry name" value="Phosphoglycerate mutase-like"/>
    <property type="match status" value="1"/>
</dbReference>
<evidence type="ECO:0000256" key="27">
    <source>
        <dbReference type="SAM" id="MobiDB-lite"/>
    </source>
</evidence>
<dbReference type="CDD" id="cd20821">
    <property type="entry name" value="C1_MgcRacGAP"/>
    <property type="match status" value="1"/>
</dbReference>
<keyword evidence="31" id="KW-1185">Reference proteome</keyword>
<dbReference type="CDD" id="cd04382">
    <property type="entry name" value="RhoGAP_MgcRacGAP"/>
    <property type="match status" value="1"/>
</dbReference>
<proteinExistence type="inferred from homology"/>
<dbReference type="GO" id="GO:0005096">
    <property type="term" value="F:GTPase activator activity"/>
    <property type="evidence" value="ECO:0007669"/>
    <property type="project" value="TreeGrafter"/>
</dbReference>
<evidence type="ECO:0000256" key="24">
    <source>
        <dbReference type="ARBA" id="ARBA00043801"/>
    </source>
</evidence>
<evidence type="ECO:0000313" key="30">
    <source>
        <dbReference type="EMBL" id="TWW82335.1"/>
    </source>
</evidence>
<organism evidence="30 31">
    <name type="scientific">Takifugu flavidus</name>
    <name type="common">sansaifugu</name>
    <dbReference type="NCBI Taxonomy" id="433684"/>
    <lineage>
        <taxon>Eukaryota</taxon>
        <taxon>Metazoa</taxon>
        <taxon>Chordata</taxon>
        <taxon>Craniata</taxon>
        <taxon>Vertebrata</taxon>
        <taxon>Euteleostomi</taxon>
        <taxon>Actinopterygii</taxon>
        <taxon>Neopterygii</taxon>
        <taxon>Teleostei</taxon>
        <taxon>Neoteleostei</taxon>
        <taxon>Acanthomorphata</taxon>
        <taxon>Eupercaria</taxon>
        <taxon>Tetraodontiformes</taxon>
        <taxon>Tetradontoidea</taxon>
        <taxon>Tetraodontidae</taxon>
        <taxon>Takifugu</taxon>
    </lineage>
</organism>
<dbReference type="InterPro" id="IPR000560">
    <property type="entry name" value="His_Pase_clade-2"/>
</dbReference>
<dbReference type="SMART" id="SM00109">
    <property type="entry name" value="C1"/>
    <property type="match status" value="1"/>
</dbReference>
<evidence type="ECO:0000256" key="25">
    <source>
        <dbReference type="ARBA" id="ARBA00043829"/>
    </source>
</evidence>
<dbReference type="PROSITE" id="PS50081">
    <property type="entry name" value="ZF_DAG_PE_2"/>
    <property type="match status" value="1"/>
</dbReference>
<comment type="catalytic activity">
    <reaction evidence="18">
        <text>1D-myo-inositol 1,2,3-trisphosphate + H2O = 1D-myo-inositol 2,3-bisphosphate + phosphate</text>
        <dbReference type="Rhea" id="RHEA:77127"/>
        <dbReference type="ChEBI" id="CHEBI:15377"/>
        <dbReference type="ChEBI" id="CHEBI:43474"/>
        <dbReference type="ChEBI" id="CHEBI:195536"/>
        <dbReference type="ChEBI" id="CHEBI:195538"/>
    </reaction>
    <physiologicalReaction direction="left-to-right" evidence="18">
        <dbReference type="Rhea" id="RHEA:77128"/>
    </physiologicalReaction>
</comment>
<feature type="region of interest" description="Disordered" evidence="27">
    <location>
        <begin position="824"/>
        <end position="849"/>
    </location>
</feature>
<evidence type="ECO:0000256" key="21">
    <source>
        <dbReference type="ARBA" id="ARBA00043747"/>
    </source>
</evidence>
<dbReference type="GO" id="GO:0000281">
    <property type="term" value="P:mitotic cytokinesis"/>
    <property type="evidence" value="ECO:0007669"/>
    <property type="project" value="TreeGrafter"/>
</dbReference>
<feature type="domain" description="Rho-GAP" evidence="29">
    <location>
        <begin position="216"/>
        <end position="406"/>
    </location>
</feature>
<evidence type="ECO:0000256" key="5">
    <source>
        <dbReference type="ARBA" id="ARBA00018097"/>
    </source>
</evidence>
<accession>A0A5C6PS55</accession>
<name>A0A5C6PS55_9TELE</name>
<comment type="catalytic activity">
    <reaction evidence="15">
        <text>1D-myo-inositol 1,2,4,5,6-pentakisphosphate + H2O = 1D-myo-inositol 1,2,5,6-tetrakisphosphate + phosphate</text>
        <dbReference type="Rhea" id="RHEA:77115"/>
        <dbReference type="ChEBI" id="CHEBI:15377"/>
        <dbReference type="ChEBI" id="CHEBI:43474"/>
        <dbReference type="ChEBI" id="CHEBI:57798"/>
        <dbReference type="ChEBI" id="CHEBI:195535"/>
        <dbReference type="EC" id="3.1.3.62"/>
    </reaction>
    <physiologicalReaction direction="left-to-right" evidence="15">
        <dbReference type="Rhea" id="RHEA:77116"/>
    </physiologicalReaction>
</comment>
<keyword evidence="8" id="KW-0732">Signal</keyword>
<evidence type="ECO:0000256" key="7">
    <source>
        <dbReference type="ARBA" id="ARBA00022723"/>
    </source>
</evidence>
<evidence type="ECO:0000256" key="6">
    <source>
        <dbReference type="ARBA" id="ARBA00022475"/>
    </source>
</evidence>
<dbReference type="EMBL" id="RHFK02000001">
    <property type="protein sequence ID" value="TWW82335.1"/>
    <property type="molecule type" value="Genomic_DNA"/>
</dbReference>
<evidence type="ECO:0000256" key="9">
    <source>
        <dbReference type="ARBA" id="ARBA00022801"/>
    </source>
</evidence>
<comment type="catalytic activity">
    <reaction evidence="26">
        <text>(2R)-2,3-bisphosphoglycerate + H2O = (2R)-2-phosphoglycerate + phosphate</text>
        <dbReference type="Rhea" id="RHEA:27381"/>
        <dbReference type="ChEBI" id="CHEBI:15377"/>
        <dbReference type="ChEBI" id="CHEBI:43474"/>
        <dbReference type="ChEBI" id="CHEBI:58248"/>
        <dbReference type="ChEBI" id="CHEBI:58289"/>
        <dbReference type="EC" id="3.1.3.80"/>
    </reaction>
    <physiologicalReaction direction="left-to-right" evidence="26">
        <dbReference type="Rhea" id="RHEA:27382"/>
    </physiologicalReaction>
</comment>
<evidence type="ECO:0000256" key="8">
    <source>
        <dbReference type="ARBA" id="ARBA00022729"/>
    </source>
</evidence>
<dbReference type="GO" id="GO:0034417">
    <property type="term" value="F:bisphosphoglycerate 3-phosphatase activity"/>
    <property type="evidence" value="ECO:0007669"/>
    <property type="project" value="UniProtKB-EC"/>
</dbReference>
<dbReference type="InterPro" id="IPR029033">
    <property type="entry name" value="His_PPase_superfam"/>
</dbReference>
<comment type="catalytic activity">
    <reaction evidence="19">
        <text>1D-myo-inositol 1,2,3,6-tetrakisphosphate + H2O = 1D-myo-inositol 1,2,3-trisphosphate + phosphate</text>
        <dbReference type="Rhea" id="RHEA:77123"/>
        <dbReference type="ChEBI" id="CHEBI:15377"/>
        <dbReference type="ChEBI" id="CHEBI:43474"/>
        <dbReference type="ChEBI" id="CHEBI:195534"/>
        <dbReference type="ChEBI" id="CHEBI:195536"/>
    </reaction>
    <physiologicalReaction direction="left-to-right" evidence="19">
        <dbReference type="Rhea" id="RHEA:77124"/>
    </physiologicalReaction>
</comment>
<evidence type="ECO:0000256" key="14">
    <source>
        <dbReference type="ARBA" id="ARBA00043668"/>
    </source>
</evidence>
<dbReference type="GO" id="GO:0030496">
    <property type="term" value="C:midbody"/>
    <property type="evidence" value="ECO:0007669"/>
    <property type="project" value="TreeGrafter"/>
</dbReference>
<evidence type="ECO:0000256" key="13">
    <source>
        <dbReference type="ARBA" id="ARBA00031642"/>
    </source>
</evidence>
<dbReference type="InterPro" id="IPR046349">
    <property type="entry name" value="C1-like_sf"/>
</dbReference>
<evidence type="ECO:0000256" key="20">
    <source>
        <dbReference type="ARBA" id="ARBA00043746"/>
    </source>
</evidence>
<dbReference type="InterPro" id="IPR000198">
    <property type="entry name" value="RhoGAP_dom"/>
</dbReference>
<dbReference type="GO" id="GO:0005634">
    <property type="term" value="C:nucleus"/>
    <property type="evidence" value="ECO:0007669"/>
    <property type="project" value="TreeGrafter"/>
</dbReference>
<dbReference type="AlphaFoldDB" id="A0A5C6PS55"/>
<dbReference type="SUPFAM" id="SSF48350">
    <property type="entry name" value="GTPase activation domain, GAP"/>
    <property type="match status" value="1"/>
</dbReference>
<comment type="similarity">
    <text evidence="2">Belongs to the histidine acid phosphatase family. MINPP1 subfamily.</text>
</comment>
<dbReference type="FunFam" id="3.40.50.1240:FF:000014">
    <property type="entry name" value="Multiple inositol polyphosphate phosphatase 1"/>
    <property type="match status" value="1"/>
</dbReference>
<evidence type="ECO:0000256" key="12">
    <source>
        <dbReference type="ARBA" id="ARBA00023180"/>
    </source>
</evidence>
<evidence type="ECO:0000256" key="18">
    <source>
        <dbReference type="ARBA" id="ARBA00043733"/>
    </source>
</evidence>
<sequence>MADIRIIPHSWHGLAQHGLAQHGLAQHGLAQHGLAQHGLAQHGLAQHGLAQHGLAQHGLAQHGLAQHGLAQHGLAQHGLAQHGLAQHGLAQHGLAQHGLAQHGLAQHGLAQNGPAQSRLDLALSCSGCDPNLHRSMRTVLGTQTAGVSVHIPPLDMRLLTFQVIRPENCSLCGKRIRFGKMAVKCRNCRMVTHLECQKLVAISCPNSCLPGSTQQMLLESFAPIGHPRIPMLMVECIAEIERRGLNEKGLYRVPGGERLMKELRQRFLQGKTPPMLEKVQDIHVVCGLLKDFLRKLKEPLITFRLHQRFMEASELTCGDHRTSILYQLVSALPNVNRDTLAFLLLHLHKVMKSPRCQMNQNNLACVFGPTVVGHGMPEPSPTTIMKDTNTQPKVMCCLLSLPEAYWKSILASQMDQISTCSQEGGHGRLFKPLTSPELNSYYQSVSRGSLRGRIRNLGNSADMFSLSPHQNALVLTAVSFSLNCCFASSLIPHIAPYFGTKTRYEEVNPRLLRDVLFVNRSILKAPTTERCSPVHLTAVIRHGSRYPTVKNIRRIQRLSELVRREASRGSERWQQDIQSWENWFTEDMDGQLVTKGRAELRDLASRLLTLFPSLLLEKNLNRISLRSSSKHRCVSSMEAFQEGLWRRPDIQHHHIIDDQLLRFFEHCRGFVEGVENNRTALQEVDKFKHGEEMEALRRKTARRLGLPHQRFTTDLLEAAFFICSYELSIKSIHSPWCFLFTEDDAKVLEYQMDLKQYWKRSHGHMISSLSSCPLFHHIFRTLDKAGRPRRSTEELPEPASILLGHGETLLPLLSLLGLHKDQTPPTASNYHAQHGKRPPTSGTHHRPYEGRSFRTSRIVPYAANLLFVLYDCQRGPRLQLLLNEAPVRFPGLQEDAPLYRDVRATYRHLLDGCDVDRECEGRAAGRVPNTEL</sequence>
<dbReference type="GO" id="GO:0051256">
    <property type="term" value="P:mitotic spindle midzone assembly"/>
    <property type="evidence" value="ECO:0007669"/>
    <property type="project" value="TreeGrafter"/>
</dbReference>
<dbReference type="InterPro" id="IPR008936">
    <property type="entry name" value="Rho_GTPase_activation_prot"/>
</dbReference>
<protein>
    <recommendedName>
        <fullName evidence="5">Multiple inositol polyphosphate phosphatase 1</fullName>
        <ecNumber evidence="4">3.1.3.62</ecNumber>
        <ecNumber evidence="3">3.1.3.80</ecNumber>
    </recommendedName>
    <alternativeName>
        <fullName evidence="13">2,3-bisphosphoglycerate 3-phosphatase</fullName>
    </alternativeName>
</protein>
<dbReference type="GO" id="GO:0097149">
    <property type="term" value="C:centralspindlin complex"/>
    <property type="evidence" value="ECO:0007669"/>
    <property type="project" value="TreeGrafter"/>
</dbReference>
<dbReference type="GO" id="GO:0007266">
    <property type="term" value="P:Rho protein signal transduction"/>
    <property type="evidence" value="ECO:0007669"/>
    <property type="project" value="TreeGrafter"/>
</dbReference>